<dbReference type="Gene3D" id="2.30.30.240">
    <property type="entry name" value="PRC-barrel domain"/>
    <property type="match status" value="1"/>
</dbReference>
<dbReference type="PANTHER" id="PTHR33692:SF1">
    <property type="entry name" value="RIBOSOME MATURATION FACTOR RIMM"/>
    <property type="match status" value="1"/>
</dbReference>
<dbReference type="GO" id="GO:0005840">
    <property type="term" value="C:ribosome"/>
    <property type="evidence" value="ECO:0007669"/>
    <property type="project" value="InterPro"/>
</dbReference>
<feature type="domain" description="RimM N-terminal" evidence="6">
    <location>
        <begin position="9"/>
        <end position="87"/>
    </location>
</feature>
<dbReference type="InterPro" id="IPR036976">
    <property type="entry name" value="RimM_N_sf"/>
</dbReference>
<dbReference type="AlphaFoldDB" id="A0A9D1RHG3"/>
<comment type="function">
    <text evidence="5">An accessory protein needed during the final step in the assembly of 30S ribosomal subunit, possibly for assembly of the head region. Essential for efficient processing of 16S rRNA. May be needed both before and after RbfA during the maturation of 16S rRNA. It has affinity for free ribosomal 30S subunits but not for 70S ribosomes.</text>
</comment>
<comment type="similarity">
    <text evidence="5">Belongs to the RimM family.</text>
</comment>
<dbReference type="Pfam" id="PF01782">
    <property type="entry name" value="RimM"/>
    <property type="match status" value="1"/>
</dbReference>
<dbReference type="PANTHER" id="PTHR33692">
    <property type="entry name" value="RIBOSOME MATURATION FACTOR RIMM"/>
    <property type="match status" value="1"/>
</dbReference>
<comment type="subcellular location">
    <subcellularLocation>
        <location evidence="5">Cytoplasm</location>
    </subcellularLocation>
</comment>
<dbReference type="Gene3D" id="2.40.30.60">
    <property type="entry name" value="RimM"/>
    <property type="match status" value="1"/>
</dbReference>
<dbReference type="GO" id="GO:0005737">
    <property type="term" value="C:cytoplasm"/>
    <property type="evidence" value="ECO:0007669"/>
    <property type="project" value="UniProtKB-SubCell"/>
</dbReference>
<evidence type="ECO:0000259" key="7">
    <source>
        <dbReference type="Pfam" id="PF24986"/>
    </source>
</evidence>
<protein>
    <recommendedName>
        <fullName evidence="5">Ribosome maturation factor RimM</fullName>
    </recommendedName>
</protein>
<keyword evidence="3 5" id="KW-0698">rRNA processing</keyword>
<reference evidence="8" key="2">
    <citation type="submission" date="2021-04" db="EMBL/GenBank/DDBJ databases">
        <authorList>
            <person name="Gilroy R."/>
        </authorList>
    </citation>
    <scope>NUCLEOTIDE SEQUENCE</scope>
    <source>
        <strain evidence="8">Gambia16-930</strain>
    </source>
</reference>
<dbReference type="Proteomes" id="UP000824267">
    <property type="component" value="Unassembled WGS sequence"/>
</dbReference>
<evidence type="ECO:0000259" key="6">
    <source>
        <dbReference type="Pfam" id="PF01782"/>
    </source>
</evidence>
<dbReference type="GO" id="GO:0042274">
    <property type="term" value="P:ribosomal small subunit biogenesis"/>
    <property type="evidence" value="ECO:0007669"/>
    <property type="project" value="UniProtKB-UniRule"/>
</dbReference>
<dbReference type="Pfam" id="PF24986">
    <property type="entry name" value="PRC_RimM"/>
    <property type="match status" value="1"/>
</dbReference>
<dbReference type="GO" id="GO:0006364">
    <property type="term" value="P:rRNA processing"/>
    <property type="evidence" value="ECO:0007669"/>
    <property type="project" value="UniProtKB-UniRule"/>
</dbReference>
<evidence type="ECO:0000256" key="4">
    <source>
        <dbReference type="ARBA" id="ARBA00023186"/>
    </source>
</evidence>
<accession>A0A9D1RHG3</accession>
<evidence type="ECO:0000256" key="5">
    <source>
        <dbReference type="HAMAP-Rule" id="MF_00014"/>
    </source>
</evidence>
<proteinExistence type="inferred from homology"/>
<name>A0A9D1RHG3_9BACT</name>
<dbReference type="InterPro" id="IPR009000">
    <property type="entry name" value="Transl_B-barrel_sf"/>
</dbReference>
<sequence>MKKEDCFYLGRVLKPFSYKGEVSLFLDVDTPAEYEDMDGVYIDISGRLVFYEIETLRLNSNKAVVRFAGVGHEDLDKLIGRELYLPMDLLPELDGNNFYFHEVIGFDVEDEQKGHIGRIEGVYENTMQPLLSIDCNGREILLPAIDPVILEVRRDEKLMKVRAPEGLIDMYLQ</sequence>
<dbReference type="EMBL" id="DXGG01000140">
    <property type="protein sequence ID" value="HIW87515.1"/>
    <property type="molecule type" value="Genomic_DNA"/>
</dbReference>
<comment type="caution">
    <text evidence="8">The sequence shown here is derived from an EMBL/GenBank/DDBJ whole genome shotgun (WGS) entry which is preliminary data.</text>
</comment>
<reference evidence="8" key="1">
    <citation type="journal article" date="2021" name="PeerJ">
        <title>Extensive microbial diversity within the chicken gut microbiome revealed by metagenomics and culture.</title>
        <authorList>
            <person name="Gilroy R."/>
            <person name="Ravi A."/>
            <person name="Getino M."/>
            <person name="Pursley I."/>
            <person name="Horton D.L."/>
            <person name="Alikhan N.F."/>
            <person name="Baker D."/>
            <person name="Gharbi K."/>
            <person name="Hall N."/>
            <person name="Watson M."/>
            <person name="Adriaenssens E.M."/>
            <person name="Foster-Nyarko E."/>
            <person name="Jarju S."/>
            <person name="Secka A."/>
            <person name="Antonio M."/>
            <person name="Oren A."/>
            <person name="Chaudhuri R.R."/>
            <person name="La Ragione R."/>
            <person name="Hildebrand F."/>
            <person name="Pallen M.J."/>
        </authorList>
    </citation>
    <scope>NUCLEOTIDE SEQUENCE</scope>
    <source>
        <strain evidence="8">Gambia16-930</strain>
    </source>
</reference>
<dbReference type="GO" id="GO:0043022">
    <property type="term" value="F:ribosome binding"/>
    <property type="evidence" value="ECO:0007669"/>
    <property type="project" value="InterPro"/>
</dbReference>
<dbReference type="InterPro" id="IPR056792">
    <property type="entry name" value="PRC_RimM"/>
</dbReference>
<keyword evidence="2 5" id="KW-0690">Ribosome biogenesis</keyword>
<comment type="subunit">
    <text evidence="5">Binds ribosomal protein uS19.</text>
</comment>
<dbReference type="NCBIfam" id="TIGR02273">
    <property type="entry name" value="16S_RimM"/>
    <property type="match status" value="1"/>
</dbReference>
<dbReference type="InterPro" id="IPR002676">
    <property type="entry name" value="RimM_N"/>
</dbReference>
<dbReference type="InterPro" id="IPR011961">
    <property type="entry name" value="RimM"/>
</dbReference>
<evidence type="ECO:0000313" key="9">
    <source>
        <dbReference type="Proteomes" id="UP000824267"/>
    </source>
</evidence>
<evidence type="ECO:0000313" key="8">
    <source>
        <dbReference type="EMBL" id="HIW87515.1"/>
    </source>
</evidence>
<keyword evidence="1 5" id="KW-0963">Cytoplasm</keyword>
<dbReference type="SUPFAM" id="SSF50447">
    <property type="entry name" value="Translation proteins"/>
    <property type="match status" value="1"/>
</dbReference>
<feature type="domain" description="Ribosome maturation factor RimM PRC barrel" evidence="7">
    <location>
        <begin position="101"/>
        <end position="167"/>
    </location>
</feature>
<comment type="domain">
    <text evidence="5">The PRC barrel domain binds ribosomal protein uS19.</text>
</comment>
<evidence type="ECO:0000256" key="1">
    <source>
        <dbReference type="ARBA" id="ARBA00022490"/>
    </source>
</evidence>
<dbReference type="InterPro" id="IPR011033">
    <property type="entry name" value="PRC_barrel-like_sf"/>
</dbReference>
<organism evidence="8 9">
    <name type="scientific">Candidatus Onthomorpha intestinigallinarum</name>
    <dbReference type="NCBI Taxonomy" id="2840880"/>
    <lineage>
        <taxon>Bacteria</taxon>
        <taxon>Pseudomonadati</taxon>
        <taxon>Bacteroidota</taxon>
        <taxon>Bacteroidia</taxon>
        <taxon>Bacteroidales</taxon>
        <taxon>Candidatus Onthomorpha</taxon>
    </lineage>
</organism>
<evidence type="ECO:0000256" key="2">
    <source>
        <dbReference type="ARBA" id="ARBA00022517"/>
    </source>
</evidence>
<dbReference type="SUPFAM" id="SSF50346">
    <property type="entry name" value="PRC-barrel domain"/>
    <property type="match status" value="1"/>
</dbReference>
<evidence type="ECO:0000256" key="3">
    <source>
        <dbReference type="ARBA" id="ARBA00022552"/>
    </source>
</evidence>
<keyword evidence="4 5" id="KW-0143">Chaperone</keyword>
<dbReference type="HAMAP" id="MF_00014">
    <property type="entry name" value="Ribosome_mat_RimM"/>
    <property type="match status" value="1"/>
</dbReference>
<gene>
    <name evidence="5 8" type="primary">rimM</name>
    <name evidence="8" type="ORF">IAC47_04485</name>
</gene>